<dbReference type="AlphaFoldDB" id="A0A848BLE9"/>
<evidence type="ECO:0000313" key="1">
    <source>
        <dbReference type="EMBL" id="NME27091.1"/>
    </source>
</evidence>
<dbReference type="Pfam" id="PF07009">
    <property type="entry name" value="NusG_II"/>
    <property type="match status" value="1"/>
</dbReference>
<accession>A0A848BLE9</accession>
<dbReference type="Proteomes" id="UP000591071">
    <property type="component" value="Unassembled WGS sequence"/>
</dbReference>
<evidence type="ECO:0000313" key="2">
    <source>
        <dbReference type="Proteomes" id="UP000591071"/>
    </source>
</evidence>
<comment type="caution">
    <text evidence="1">The sequence shown here is derived from an EMBL/GenBank/DDBJ whole genome shotgun (WGS) entry which is preliminary data.</text>
</comment>
<name>A0A848BLE9_9FIRM</name>
<proteinExistence type="predicted"/>
<dbReference type="InterPro" id="IPR038690">
    <property type="entry name" value="NusG_2_sf"/>
</dbReference>
<dbReference type="Gene3D" id="2.60.320.10">
    <property type="entry name" value="N-utilization substance G protein NusG, insert domain"/>
    <property type="match status" value="1"/>
</dbReference>
<dbReference type="PROSITE" id="PS51257">
    <property type="entry name" value="PROKAR_LIPOPROTEIN"/>
    <property type="match status" value="1"/>
</dbReference>
<sequence>MIRKWDVALIVSLLILSCIPAALFWASGQAASANGTHAIIYVNGKKYKTIPLSEHHGTDTLTIRTSSGYNTILIRDEAIAIIDADCPDQVCVHEGFLKNPGQTSVCLPHKVMVEVQANDASDPDIIRAR</sequence>
<reference evidence="1 2" key="1">
    <citation type="submission" date="2020-04" db="EMBL/GenBank/DDBJ databases">
        <authorList>
            <person name="Hitch T.C.A."/>
            <person name="Wylensek D."/>
            <person name="Clavel T."/>
        </authorList>
    </citation>
    <scope>NUCLEOTIDE SEQUENCE [LARGE SCALE GENOMIC DNA]</scope>
    <source>
        <strain evidence="1 2">Oil-RF-744-FAT-WT-6-1</strain>
    </source>
</reference>
<organism evidence="1 2">
    <name type="scientific">Megasphaera hexanoica</name>
    <dbReference type="NCBI Taxonomy" id="1675036"/>
    <lineage>
        <taxon>Bacteria</taxon>
        <taxon>Bacillati</taxon>
        <taxon>Bacillota</taxon>
        <taxon>Negativicutes</taxon>
        <taxon>Veillonellales</taxon>
        <taxon>Veillonellaceae</taxon>
        <taxon>Megasphaera</taxon>
    </lineage>
</organism>
<dbReference type="EMBL" id="JABAFG010000001">
    <property type="protein sequence ID" value="NME27091.1"/>
    <property type="molecule type" value="Genomic_DNA"/>
</dbReference>
<dbReference type="RefSeq" id="WP_170086997.1">
    <property type="nucleotide sequence ID" value="NZ_JABAFG010000001.1"/>
</dbReference>
<dbReference type="CDD" id="cd09911">
    <property type="entry name" value="Lin0431_like"/>
    <property type="match status" value="1"/>
</dbReference>
<protein>
    <submittedName>
        <fullName evidence="1">NusG domain II-containing protein</fullName>
    </submittedName>
</protein>
<gene>
    <name evidence="1" type="ORF">HF872_00410</name>
</gene>